<dbReference type="PANTHER" id="PTHR22714">
    <property type="entry name" value="PROTEIN CBG02446-RELATED"/>
    <property type="match status" value="1"/>
</dbReference>
<dbReference type="Proteomes" id="UP000887566">
    <property type="component" value="Unplaced"/>
</dbReference>
<accession>A0A914WDF6</accession>
<dbReference type="WBParaSite" id="PSAMB.scaffold3600size17633.g21953.t1">
    <property type="protein sequence ID" value="PSAMB.scaffold3600size17633.g21953.t1"/>
    <property type="gene ID" value="PSAMB.scaffold3600size17633.g21953"/>
</dbReference>
<keyword evidence="10" id="KW-0407">Ion channel</keyword>
<proteinExistence type="predicted"/>
<keyword evidence="5" id="KW-0406">Ion transport</keyword>
<keyword evidence="7" id="KW-0675">Receptor</keyword>
<dbReference type="AlphaFoldDB" id="A0A914WDF6"/>
<feature type="transmembrane region" description="Helical" evidence="11">
    <location>
        <begin position="140"/>
        <end position="161"/>
    </location>
</feature>
<evidence type="ECO:0000256" key="9">
    <source>
        <dbReference type="ARBA" id="ARBA00023286"/>
    </source>
</evidence>
<keyword evidence="8" id="KW-0325">Glycoprotein</keyword>
<evidence type="ECO:0000259" key="12">
    <source>
        <dbReference type="Pfam" id="PF10613"/>
    </source>
</evidence>
<evidence type="ECO:0000313" key="14">
    <source>
        <dbReference type="WBParaSite" id="PSAMB.scaffold3600size17633.g21953.t1"/>
    </source>
</evidence>
<evidence type="ECO:0000256" key="5">
    <source>
        <dbReference type="ARBA" id="ARBA00023065"/>
    </source>
</evidence>
<evidence type="ECO:0000256" key="10">
    <source>
        <dbReference type="ARBA" id="ARBA00023303"/>
    </source>
</evidence>
<dbReference type="Gene3D" id="3.40.190.10">
    <property type="entry name" value="Periplasmic binding protein-like II"/>
    <property type="match status" value="1"/>
</dbReference>
<feature type="transmembrane region" description="Helical" evidence="11">
    <location>
        <begin position="205"/>
        <end position="230"/>
    </location>
</feature>
<comment type="subcellular location">
    <subcellularLocation>
        <location evidence="1">Membrane</location>
        <topology evidence="1">Multi-pass membrane protein</topology>
    </subcellularLocation>
</comment>
<dbReference type="GO" id="GO:0016020">
    <property type="term" value="C:membrane"/>
    <property type="evidence" value="ECO:0007669"/>
    <property type="project" value="UniProtKB-SubCell"/>
</dbReference>
<dbReference type="PANTHER" id="PTHR22714:SF2">
    <property type="entry name" value="IONOTROPIC GLUTAMATE RECEPTOR L-GLUTAMATE AND GLYCINE-BINDING DOMAIN-CONTAINING PROTEIN"/>
    <property type="match status" value="1"/>
</dbReference>
<dbReference type="InterPro" id="IPR040128">
    <property type="entry name" value="T25E4.2-like"/>
</dbReference>
<evidence type="ECO:0000256" key="7">
    <source>
        <dbReference type="ARBA" id="ARBA00023170"/>
    </source>
</evidence>
<evidence type="ECO:0000256" key="11">
    <source>
        <dbReference type="SAM" id="Phobius"/>
    </source>
</evidence>
<keyword evidence="4 11" id="KW-1133">Transmembrane helix</keyword>
<dbReference type="Pfam" id="PF10613">
    <property type="entry name" value="Lig_chan-Glu_bd"/>
    <property type="match status" value="1"/>
</dbReference>
<dbReference type="InterPro" id="IPR019594">
    <property type="entry name" value="Glu/Gly-bd"/>
</dbReference>
<organism evidence="13 14">
    <name type="scientific">Plectus sambesii</name>
    <dbReference type="NCBI Taxonomy" id="2011161"/>
    <lineage>
        <taxon>Eukaryota</taxon>
        <taxon>Metazoa</taxon>
        <taxon>Ecdysozoa</taxon>
        <taxon>Nematoda</taxon>
        <taxon>Chromadorea</taxon>
        <taxon>Plectida</taxon>
        <taxon>Plectina</taxon>
        <taxon>Plectoidea</taxon>
        <taxon>Plectidae</taxon>
        <taxon>Plectus</taxon>
    </lineage>
</organism>
<dbReference type="GO" id="GO:0015276">
    <property type="term" value="F:ligand-gated monoatomic ion channel activity"/>
    <property type="evidence" value="ECO:0007669"/>
    <property type="project" value="InterPro"/>
</dbReference>
<evidence type="ECO:0000256" key="6">
    <source>
        <dbReference type="ARBA" id="ARBA00023136"/>
    </source>
</evidence>
<keyword evidence="9" id="KW-1071">Ligand-gated ion channel</keyword>
<keyword evidence="13" id="KW-1185">Reference proteome</keyword>
<dbReference type="SUPFAM" id="SSF53850">
    <property type="entry name" value="Periplasmic binding protein-like II"/>
    <property type="match status" value="1"/>
</dbReference>
<evidence type="ECO:0000256" key="4">
    <source>
        <dbReference type="ARBA" id="ARBA00022989"/>
    </source>
</evidence>
<keyword evidence="6 11" id="KW-0472">Membrane</keyword>
<keyword evidence="3 11" id="KW-0812">Transmembrane</keyword>
<feature type="domain" description="Ionotropic glutamate receptor L-glutamate and glycine-binding" evidence="12">
    <location>
        <begin position="31"/>
        <end position="117"/>
    </location>
</feature>
<evidence type="ECO:0000256" key="1">
    <source>
        <dbReference type="ARBA" id="ARBA00004141"/>
    </source>
</evidence>
<evidence type="ECO:0000313" key="13">
    <source>
        <dbReference type="Proteomes" id="UP000887566"/>
    </source>
</evidence>
<evidence type="ECO:0000256" key="8">
    <source>
        <dbReference type="ARBA" id="ARBA00023180"/>
    </source>
</evidence>
<reference evidence="14" key="1">
    <citation type="submission" date="2022-11" db="UniProtKB">
        <authorList>
            <consortium name="WormBaseParasite"/>
        </authorList>
    </citation>
    <scope>IDENTIFICATION</scope>
</reference>
<evidence type="ECO:0000256" key="3">
    <source>
        <dbReference type="ARBA" id="ARBA00022692"/>
    </source>
</evidence>
<name>A0A914WDF6_9BILA</name>
<evidence type="ECO:0000256" key="2">
    <source>
        <dbReference type="ARBA" id="ARBA00022448"/>
    </source>
</evidence>
<protein>
    <submittedName>
        <fullName evidence="14">Ionotropic glutamate receptor L-glutamate and glycine-binding domain-containing protein</fullName>
    </submittedName>
</protein>
<keyword evidence="2" id="KW-0813">Transport</keyword>
<sequence>MVTPLRIAVQTDWKREASECSLGGFERRESCKLPGYAVEILDFVTKYIKMPYIIVPVSKGVGAGQLIDRKNMIWDGVLGGIQNGRYDTAASPYMLNSDRYATFDFATPFTSTQLMFVIGPSPPDFFAGSIRLFTVFEPTLTTLIIGTLLALICGVFINQAFVTERESLQIRENAPEIVKDDQCILGEKLRQHKESTQRSATGRTLLLLLNFTLLFFTGLYESCLLTFLLVPTSDVHLTEAQILDLVYEKKLTFVISEDEYYK</sequence>